<name>A0A419SV89_9FIRM</name>
<keyword evidence="5 12" id="KW-0808">Transferase</keyword>
<accession>A0A419SV89</accession>
<dbReference type="RefSeq" id="WP_120170606.1">
    <property type="nucleotide sequence ID" value="NZ_MCIB01000038.1"/>
</dbReference>
<evidence type="ECO:0000256" key="6">
    <source>
        <dbReference type="ARBA" id="ARBA00022695"/>
    </source>
</evidence>
<dbReference type="Gene3D" id="1.10.3210.10">
    <property type="entry name" value="Hypothetical protein af1432"/>
    <property type="match status" value="1"/>
</dbReference>
<proteinExistence type="predicted"/>
<dbReference type="SUPFAM" id="SSF52374">
    <property type="entry name" value="Nucleotidylyl transferase"/>
    <property type="match status" value="1"/>
</dbReference>
<evidence type="ECO:0000256" key="3">
    <source>
        <dbReference type="ARBA" id="ARBA00012389"/>
    </source>
</evidence>
<comment type="function">
    <text evidence="1">Catalyzes the reversible adenylation of nicotinate mononucleotide (NaMN) to nicotinic acid adenine dinucleotide (NaAD).</text>
</comment>
<keyword evidence="7" id="KW-0547">Nucleotide-binding</keyword>
<dbReference type="Pfam" id="PF01467">
    <property type="entry name" value="CTP_transf_like"/>
    <property type="match status" value="1"/>
</dbReference>
<dbReference type="GO" id="GO:0004515">
    <property type="term" value="F:nicotinate-nucleotide adenylyltransferase activity"/>
    <property type="evidence" value="ECO:0007669"/>
    <property type="project" value="UniProtKB-EC"/>
</dbReference>
<dbReference type="InterPro" id="IPR005248">
    <property type="entry name" value="NadD/NMNAT"/>
</dbReference>
<keyword evidence="9" id="KW-0520">NAD</keyword>
<evidence type="ECO:0000256" key="5">
    <source>
        <dbReference type="ARBA" id="ARBA00022679"/>
    </source>
</evidence>
<feature type="domain" description="Cytidyltransferase-like" evidence="11">
    <location>
        <begin position="924"/>
        <end position="1089"/>
    </location>
</feature>
<comment type="catalytic activity">
    <reaction evidence="10">
        <text>nicotinate beta-D-ribonucleotide + ATP + H(+) = deamido-NAD(+) + diphosphate</text>
        <dbReference type="Rhea" id="RHEA:22860"/>
        <dbReference type="ChEBI" id="CHEBI:15378"/>
        <dbReference type="ChEBI" id="CHEBI:30616"/>
        <dbReference type="ChEBI" id="CHEBI:33019"/>
        <dbReference type="ChEBI" id="CHEBI:57502"/>
        <dbReference type="ChEBI" id="CHEBI:58437"/>
        <dbReference type="EC" id="2.7.7.18"/>
    </reaction>
</comment>
<evidence type="ECO:0000313" key="12">
    <source>
        <dbReference type="EMBL" id="RKD29144.1"/>
    </source>
</evidence>
<dbReference type="GO" id="GO:0009435">
    <property type="term" value="P:NAD+ biosynthetic process"/>
    <property type="evidence" value="ECO:0007669"/>
    <property type="project" value="InterPro"/>
</dbReference>
<dbReference type="SUPFAM" id="SSF48371">
    <property type="entry name" value="ARM repeat"/>
    <property type="match status" value="1"/>
</dbReference>
<evidence type="ECO:0000256" key="1">
    <source>
        <dbReference type="ARBA" id="ARBA00002324"/>
    </source>
</evidence>
<dbReference type="InterPro" id="IPR016024">
    <property type="entry name" value="ARM-type_fold"/>
</dbReference>
<evidence type="ECO:0000256" key="9">
    <source>
        <dbReference type="ARBA" id="ARBA00023027"/>
    </source>
</evidence>
<dbReference type="Gene3D" id="1.25.10.10">
    <property type="entry name" value="Leucine-rich Repeat Variant"/>
    <property type="match status" value="1"/>
</dbReference>
<evidence type="ECO:0000256" key="10">
    <source>
        <dbReference type="ARBA" id="ARBA00048721"/>
    </source>
</evidence>
<keyword evidence="4" id="KW-0662">Pyridine nucleotide biosynthesis</keyword>
<keyword evidence="13" id="KW-1185">Reference proteome</keyword>
<dbReference type="Gene3D" id="3.40.50.620">
    <property type="entry name" value="HUPs"/>
    <property type="match status" value="1"/>
</dbReference>
<sequence length="1629" mass="192072">MSNKTALSIYHKLSNQLLNLNLIRKDLRSYKVVKNFIKSPSIMEDIGKIVEEKDYSCKRILNFCHDMLYELSGKKLPNDWLNYVYQYSLNNSFPCAVDIDFYKDLDIACIVYLEILRVFSEFEKTSNNNTCQSKYPLNFLTEDEENNLVNPNEYKKFKKVFRDNYVYEMMKLSQEITRHNTLDHICGVHHLALYIGRQLFKIGLPVDLGRVSGAAAGHDIGKYGCKGPELKRVPYLHYYYTDLWFKRHNIQYIGHIATNHSTWDLELENLSLESLILIYSDFRVKNKRKKDGSKEMYVYSLKESFDIVLNKLDNVDETKEKRYRRVYAKLKDFENYMINLGVEVELGKDYDYKPKKKYYSLIHGNQIVENLKYLSIDHNIHLMNKLKNVSSLNSILELARSENDWKKLRAYLQIFEEYSTYLTQKQKLITLNFLYELLIHKEGDIRKQCAELIGILIAKFDEKYRKEVPKDVELEPPEITSSELLNKYIKLFLYPDHKIIEIHREWIGYNLRNMISALFMHCEDSQKLEYRNILLKYFKRTENIDKNIQFYLLQCVKYIPYINTIDKPMEILFEFVLKMINSEDLEIRLAALERTYNLLFRLDKNNLFVNKLKNMLTKNIVYCDVPAENFLKLKIAERLKINKEILDKYKSFYKKDKDKIPDLFLKNLKSATNWISKKIHIELLLEEVIKSPKRTGLHTAMHFCNLVKVSAIENVRNHAGEALVKIIPSLSLDQRNDVTVELLRALEMQGYQFTKYIPYYLGQIMLYLHPVELDELIDDFEEKIRQSNTQISLLLLKTIGVAIQHYPKYKNFFDEEEKKYKKRLIKMLGILLTGLVNYDIQVKQEAFSVIGKDIFGSKELNLEEKREIFQYIAKKILTLLTNKDENELLFLNNSAALNHIYRFISDYVFFKGEIKLNHSKKIAFFPGSFDPFSLSHKKIAKEIRDMGFEVYLAVDEYSWSKRTQPHKLRRRIINMSIADELDIYLFPEDIQVNIANPNDLKVLKEIFNNYEVYIVAGTDVVLNASCYKKKIEKYSIHNFPHIIFKRRSFLSTEDDDIKFEKAVNKINGEIIRLSLPPQYEDISSTRIRNYIDQNRDISQLIDSLAQKYIYEYGLYRREPQYKRLVQTKSLDIEVFDDLDEGLLDILVSQFFKNSKDAYTKLKNLKSKLSPRIIIIRDINNNGKIIGFSAFHWVRSSMLFHEFKNNNISEYIRENAVGRIIAIDGIFIDKDYNYENLEQILLTETLAFCLAKDYNYAIFHNIIEDYFSETLYENLKLQGFKELHYVNKQNPVLVVDMSNPCTLNLDLETLIKEPFRSNQNVLKVIQQTRKNLQIALTKLYPGQLVLSFDRNVLYDKLIEKICEVNNMPTKQLKPRKLGPYMCVPFGSILNGCIVPNTVTKSMHTEKLFSSNIRDFTIGPFPYYMSLENQIKMIHSFNREVILVDDLLNKGYRIKVIDPLLKNEQVKVRKIIVGILSGRGKELMDIQNREVDSAYFIPNLRVWFKENTLYPFIGGDTVWRGLNPQRNLLPSINFILPYASPSFIRGTTRDAVYNLSEVCINNALDIITTLEKEYQNINERNLTLRHLGEVFISPRCPDRGKNIDYDLNLKPSEYLRNDIEHLKRIKDMVIR</sequence>
<organism evidence="12 13">
    <name type="scientific">Thermohalobacter berrensis</name>
    <dbReference type="NCBI Taxonomy" id="99594"/>
    <lineage>
        <taxon>Bacteria</taxon>
        <taxon>Bacillati</taxon>
        <taxon>Bacillota</taxon>
        <taxon>Tissierellia</taxon>
        <taxon>Tissierellales</taxon>
        <taxon>Thermohalobacteraceae</taxon>
        <taxon>Thermohalobacter</taxon>
    </lineage>
</organism>
<evidence type="ECO:0000256" key="2">
    <source>
        <dbReference type="ARBA" id="ARBA00005019"/>
    </source>
</evidence>
<protein>
    <recommendedName>
        <fullName evidence="3">nicotinate-nucleotide adenylyltransferase</fullName>
        <ecNumber evidence="3">2.7.7.18</ecNumber>
    </recommendedName>
</protein>
<evidence type="ECO:0000256" key="8">
    <source>
        <dbReference type="ARBA" id="ARBA00022840"/>
    </source>
</evidence>
<dbReference type="PANTHER" id="PTHR39321">
    <property type="entry name" value="NICOTINATE-NUCLEOTIDE ADENYLYLTRANSFERASE-RELATED"/>
    <property type="match status" value="1"/>
</dbReference>
<dbReference type="InterPro" id="IPR014729">
    <property type="entry name" value="Rossmann-like_a/b/a_fold"/>
</dbReference>
<keyword evidence="6" id="KW-0548">Nucleotidyltransferase</keyword>
<dbReference type="SUPFAM" id="SSF109604">
    <property type="entry name" value="HD-domain/PDEase-like"/>
    <property type="match status" value="1"/>
</dbReference>
<dbReference type="InterPro" id="IPR004821">
    <property type="entry name" value="Cyt_trans-like"/>
</dbReference>
<evidence type="ECO:0000256" key="4">
    <source>
        <dbReference type="ARBA" id="ARBA00022642"/>
    </source>
</evidence>
<dbReference type="EMBL" id="MCIB01000038">
    <property type="protein sequence ID" value="RKD29144.1"/>
    <property type="molecule type" value="Genomic_DNA"/>
</dbReference>
<evidence type="ECO:0000256" key="7">
    <source>
        <dbReference type="ARBA" id="ARBA00022741"/>
    </source>
</evidence>
<comment type="caution">
    <text evidence="12">The sequence shown here is derived from an EMBL/GenBank/DDBJ whole genome shotgun (WGS) entry which is preliminary data.</text>
</comment>
<evidence type="ECO:0000259" key="11">
    <source>
        <dbReference type="Pfam" id="PF01467"/>
    </source>
</evidence>
<dbReference type="OrthoDB" id="1703792at2"/>
<dbReference type="PANTHER" id="PTHR39321:SF3">
    <property type="entry name" value="PHOSPHOPANTETHEINE ADENYLYLTRANSFERASE"/>
    <property type="match status" value="1"/>
</dbReference>
<dbReference type="EC" id="2.7.7.18" evidence="3"/>
<gene>
    <name evidence="12" type="ORF">BET03_06255</name>
</gene>
<dbReference type="Proteomes" id="UP000284177">
    <property type="component" value="Unassembled WGS sequence"/>
</dbReference>
<evidence type="ECO:0000313" key="13">
    <source>
        <dbReference type="Proteomes" id="UP000284177"/>
    </source>
</evidence>
<reference evidence="12 13" key="1">
    <citation type="submission" date="2016-08" db="EMBL/GenBank/DDBJ databases">
        <title>Novel Firmicutes and Novel Genomes.</title>
        <authorList>
            <person name="Poppleton D.I."/>
            <person name="Gribaldo S."/>
        </authorList>
    </citation>
    <scope>NUCLEOTIDE SEQUENCE [LARGE SCALE GENOMIC DNA]</scope>
    <source>
        <strain evidence="12 13">CTT3</strain>
    </source>
</reference>
<dbReference type="InterPro" id="IPR011989">
    <property type="entry name" value="ARM-like"/>
</dbReference>
<keyword evidence="8" id="KW-0067">ATP-binding</keyword>
<dbReference type="GO" id="GO:0005524">
    <property type="term" value="F:ATP binding"/>
    <property type="evidence" value="ECO:0007669"/>
    <property type="project" value="UniProtKB-KW"/>
</dbReference>
<comment type="pathway">
    <text evidence="2">Cofactor biosynthesis; NAD(+) biosynthesis; deamido-NAD(+) from nicotinate D-ribonucleotide: step 1/1.</text>
</comment>